<keyword evidence="2" id="KW-1185">Reference proteome</keyword>
<accession>A0A835P681</accession>
<name>A0A835P681_VANPL</name>
<dbReference type="Proteomes" id="UP000636800">
    <property type="component" value="Unassembled WGS sequence"/>
</dbReference>
<organism evidence="1 2">
    <name type="scientific">Vanilla planifolia</name>
    <name type="common">Vanilla</name>
    <dbReference type="NCBI Taxonomy" id="51239"/>
    <lineage>
        <taxon>Eukaryota</taxon>
        <taxon>Viridiplantae</taxon>
        <taxon>Streptophyta</taxon>
        <taxon>Embryophyta</taxon>
        <taxon>Tracheophyta</taxon>
        <taxon>Spermatophyta</taxon>
        <taxon>Magnoliopsida</taxon>
        <taxon>Liliopsida</taxon>
        <taxon>Asparagales</taxon>
        <taxon>Orchidaceae</taxon>
        <taxon>Vanilloideae</taxon>
        <taxon>Vanilleae</taxon>
        <taxon>Vanilla</taxon>
    </lineage>
</organism>
<protein>
    <submittedName>
        <fullName evidence="1">Uncharacterized protein</fullName>
    </submittedName>
</protein>
<evidence type="ECO:0000313" key="1">
    <source>
        <dbReference type="EMBL" id="KAG0446595.1"/>
    </source>
</evidence>
<dbReference type="OrthoDB" id="1721533at2759"/>
<evidence type="ECO:0000313" key="2">
    <source>
        <dbReference type="Proteomes" id="UP000636800"/>
    </source>
</evidence>
<gene>
    <name evidence="1" type="ORF">HPP92_028756</name>
</gene>
<proteinExistence type="predicted"/>
<reference evidence="1 2" key="1">
    <citation type="journal article" date="2020" name="Nat. Food">
        <title>A phased Vanilla planifolia genome enables genetic improvement of flavour and production.</title>
        <authorList>
            <person name="Hasing T."/>
            <person name="Tang H."/>
            <person name="Brym M."/>
            <person name="Khazi F."/>
            <person name="Huang T."/>
            <person name="Chambers A.H."/>
        </authorList>
    </citation>
    <scope>NUCLEOTIDE SEQUENCE [LARGE SCALE GENOMIC DNA]</scope>
    <source>
        <tissue evidence="1">Leaf</tissue>
    </source>
</reference>
<sequence>MFRFSHRVPSYLLTGHEAHNAPKDCFELDPAATPLELLQKQEASEALEMEIIDRREEEVEEEESFRGVEGMEGKGLEELNKRVEDFIARVNRQRMLEARLVGCYS</sequence>
<dbReference type="PANTHER" id="PTHR35762:SF2">
    <property type="entry name" value="TRANSMEMBRANE PROTEIN"/>
    <property type="match status" value="1"/>
</dbReference>
<dbReference type="AlphaFoldDB" id="A0A835P681"/>
<dbReference type="PANTHER" id="PTHR35762">
    <property type="entry name" value="TRANSMEMBRANE PROTEIN"/>
    <property type="match status" value="1"/>
</dbReference>
<dbReference type="EMBL" id="JADCNL010000565">
    <property type="protein sequence ID" value="KAG0446595.1"/>
    <property type="molecule type" value="Genomic_DNA"/>
</dbReference>
<comment type="caution">
    <text evidence="1">The sequence shown here is derived from an EMBL/GenBank/DDBJ whole genome shotgun (WGS) entry which is preliminary data.</text>
</comment>